<accession>L0AD73</accession>
<dbReference type="RefSeq" id="WP_015232897.1">
    <property type="nucleotide sequence ID" value="NC_019791.1"/>
</dbReference>
<dbReference type="FunCoup" id="L0AD73">
    <property type="interactions" value="133"/>
</dbReference>
<reference evidence="3" key="1">
    <citation type="submission" date="2012-03" db="EMBL/GenBank/DDBJ databases">
        <title>Complete genome of Caldisphaera lagunensis DSM 15908.</title>
        <authorList>
            <person name="Lucas S."/>
            <person name="Copeland A."/>
            <person name="Lapidus A."/>
            <person name="Glavina del Rio T."/>
            <person name="Dalin E."/>
            <person name="Tice H."/>
            <person name="Bruce D."/>
            <person name="Goodwin L."/>
            <person name="Pitluck S."/>
            <person name="Peters L."/>
            <person name="Mikhailova N."/>
            <person name="Teshima H."/>
            <person name="Kyrpides N."/>
            <person name="Mavromatis K."/>
            <person name="Ivanova N."/>
            <person name="Brettin T."/>
            <person name="Detter J.C."/>
            <person name="Han C."/>
            <person name="Larimer F."/>
            <person name="Land M."/>
            <person name="Hauser L."/>
            <person name="Markowitz V."/>
            <person name="Cheng J.-F."/>
            <person name="Hugenholtz P."/>
            <person name="Woyke T."/>
            <person name="Wu D."/>
            <person name="Spring S."/>
            <person name="Schroeder M."/>
            <person name="Brambilla E."/>
            <person name="Klenk H.-P."/>
            <person name="Eisen J.A."/>
        </authorList>
    </citation>
    <scope>NUCLEOTIDE SEQUENCE [LARGE SCALE GENOMIC DNA]</scope>
    <source>
        <strain evidence="3">DSM 15908 / JCM 11604 / IC-154</strain>
    </source>
</reference>
<dbReference type="GeneID" id="14212546"/>
<dbReference type="InterPro" id="IPR004451">
    <property type="entry name" value="MJ0586"/>
</dbReference>
<dbReference type="EMBL" id="CP003378">
    <property type="protein sequence ID" value="AFZ71000.1"/>
    <property type="molecule type" value="Genomic_DNA"/>
</dbReference>
<keyword evidence="3" id="KW-1185">Reference proteome</keyword>
<dbReference type="CDD" id="cd00093">
    <property type="entry name" value="HTH_XRE"/>
    <property type="match status" value="1"/>
</dbReference>
<feature type="domain" description="HTH cro/C1-type" evidence="1">
    <location>
        <begin position="80"/>
        <end position="137"/>
    </location>
</feature>
<dbReference type="InParanoid" id="L0AD73"/>
<evidence type="ECO:0000259" key="1">
    <source>
        <dbReference type="PROSITE" id="PS50943"/>
    </source>
</evidence>
<dbReference type="InterPro" id="IPR010982">
    <property type="entry name" value="Lambda_DNA-bd_dom_sf"/>
</dbReference>
<gene>
    <name evidence="2" type="ordered locus">Calag_1286</name>
</gene>
<dbReference type="NCBIfam" id="TIGR00270">
    <property type="entry name" value="multiprotein bridging factor aMBF1"/>
    <property type="match status" value="1"/>
</dbReference>
<dbReference type="InterPro" id="IPR001387">
    <property type="entry name" value="Cro/C1-type_HTH"/>
</dbReference>
<dbReference type="HOGENOM" id="CLU_130237_0_0_2"/>
<dbReference type="KEGG" id="clg:Calag_1286"/>
<proteinExistence type="predicted"/>
<organism evidence="2 3">
    <name type="scientific">Caldisphaera lagunensis (strain DSM 15908 / JCM 11604 / ANMR 0165 / IC-154)</name>
    <dbReference type="NCBI Taxonomy" id="1056495"/>
    <lineage>
        <taxon>Archaea</taxon>
        <taxon>Thermoproteota</taxon>
        <taxon>Thermoprotei</taxon>
        <taxon>Acidilobales</taxon>
        <taxon>Caldisphaeraceae</taxon>
        <taxon>Caldisphaera</taxon>
    </lineage>
</organism>
<dbReference type="eggNOG" id="arCOG01863">
    <property type="taxonomic scope" value="Archaea"/>
</dbReference>
<dbReference type="STRING" id="1056495.Calag_1286"/>
<dbReference type="Proteomes" id="UP000010469">
    <property type="component" value="Chromosome"/>
</dbReference>
<dbReference type="SMART" id="SM00530">
    <property type="entry name" value="HTH_XRE"/>
    <property type="match status" value="1"/>
</dbReference>
<dbReference type="GO" id="GO:0003677">
    <property type="term" value="F:DNA binding"/>
    <property type="evidence" value="ECO:0007669"/>
    <property type="project" value="InterPro"/>
</dbReference>
<name>L0AD73_CALLD</name>
<dbReference type="Gene3D" id="1.10.260.40">
    <property type="entry name" value="lambda repressor-like DNA-binding domains"/>
    <property type="match status" value="1"/>
</dbReference>
<evidence type="ECO:0000313" key="3">
    <source>
        <dbReference type="Proteomes" id="UP000010469"/>
    </source>
</evidence>
<dbReference type="AlphaFoldDB" id="L0AD73"/>
<protein>
    <submittedName>
        <fullName evidence="2">TIGR00270 family protein</fullName>
    </submittedName>
</protein>
<dbReference type="PROSITE" id="PS50943">
    <property type="entry name" value="HTH_CROC1"/>
    <property type="match status" value="1"/>
</dbReference>
<sequence>MGEELYCEMCGTLIRGKPFKALVDGAEMILCATCYNKLMKSGRALPAPERKIEPKKVEKVKKTSKPIDQLEIIEGFGEEIRKGREAKGWTQAVLAQKLRISEAMLKKIESEKIKPSLDLAKRIEQILKIKILQPVEFDEGEEKGSSIDNVTFGDVVFVRRDED</sequence>
<evidence type="ECO:0000313" key="2">
    <source>
        <dbReference type="EMBL" id="AFZ71000.1"/>
    </source>
</evidence>
<dbReference type="Pfam" id="PF01381">
    <property type="entry name" value="HTH_3"/>
    <property type="match status" value="1"/>
</dbReference>
<dbReference type="SUPFAM" id="SSF47413">
    <property type="entry name" value="lambda repressor-like DNA-binding domains"/>
    <property type="match status" value="1"/>
</dbReference>